<evidence type="ECO:0000313" key="1">
    <source>
        <dbReference type="EMBL" id="KAK3746167.1"/>
    </source>
</evidence>
<name>A0AAE0YHJ7_9GAST</name>
<dbReference type="Proteomes" id="UP001283361">
    <property type="component" value="Unassembled WGS sequence"/>
</dbReference>
<keyword evidence="2" id="KW-1185">Reference proteome</keyword>
<dbReference type="EMBL" id="JAWDGP010006162">
    <property type="protein sequence ID" value="KAK3746167.1"/>
    <property type="molecule type" value="Genomic_DNA"/>
</dbReference>
<accession>A0AAE0YHJ7</accession>
<organism evidence="1 2">
    <name type="scientific">Elysia crispata</name>
    <name type="common">lettuce slug</name>
    <dbReference type="NCBI Taxonomy" id="231223"/>
    <lineage>
        <taxon>Eukaryota</taxon>
        <taxon>Metazoa</taxon>
        <taxon>Spiralia</taxon>
        <taxon>Lophotrochozoa</taxon>
        <taxon>Mollusca</taxon>
        <taxon>Gastropoda</taxon>
        <taxon>Heterobranchia</taxon>
        <taxon>Euthyneura</taxon>
        <taxon>Panpulmonata</taxon>
        <taxon>Sacoglossa</taxon>
        <taxon>Placobranchoidea</taxon>
        <taxon>Plakobranchidae</taxon>
        <taxon>Elysia</taxon>
    </lineage>
</organism>
<dbReference type="AlphaFoldDB" id="A0AAE0YHJ7"/>
<protein>
    <submittedName>
        <fullName evidence="1">Uncharacterized protein</fullName>
    </submittedName>
</protein>
<evidence type="ECO:0000313" key="2">
    <source>
        <dbReference type="Proteomes" id="UP001283361"/>
    </source>
</evidence>
<gene>
    <name evidence="1" type="ORF">RRG08_014641</name>
</gene>
<reference evidence="1" key="1">
    <citation type="journal article" date="2023" name="G3 (Bethesda)">
        <title>A reference genome for the long-term kleptoplast-retaining sea slug Elysia crispata morphotype clarki.</title>
        <authorList>
            <person name="Eastman K.E."/>
            <person name="Pendleton A.L."/>
            <person name="Shaikh M.A."/>
            <person name="Suttiyut T."/>
            <person name="Ogas R."/>
            <person name="Tomko P."/>
            <person name="Gavelis G."/>
            <person name="Widhalm J.R."/>
            <person name="Wisecaver J.H."/>
        </authorList>
    </citation>
    <scope>NUCLEOTIDE SEQUENCE</scope>
    <source>
        <strain evidence="1">ECLA1</strain>
    </source>
</reference>
<comment type="caution">
    <text evidence="1">The sequence shown here is derived from an EMBL/GenBank/DDBJ whole genome shotgun (WGS) entry which is preliminary data.</text>
</comment>
<sequence length="88" mass="9277">MASVTRPLFTSASCPSGAYALTAFRVCKLLGGSVCRVLMGILTSPKLVIKAHSGAITVMTKMGGVCYSMSFYRLPHCLSIESESAILS</sequence>
<proteinExistence type="predicted"/>